<evidence type="ECO:0000313" key="3">
    <source>
        <dbReference type="RefSeq" id="XP_025724065.1"/>
    </source>
</evidence>
<feature type="chain" id="PRO_5018713235" evidence="1">
    <location>
        <begin position="21"/>
        <end position="129"/>
    </location>
</feature>
<reference evidence="3" key="2">
    <citation type="submission" date="2025-08" db="UniProtKB">
        <authorList>
            <consortium name="RefSeq"/>
        </authorList>
    </citation>
    <scope>IDENTIFICATION</scope>
    <source>
        <tissue evidence="3">Blood</tissue>
    </source>
</reference>
<dbReference type="Proteomes" id="UP000286641">
    <property type="component" value="Unplaced"/>
</dbReference>
<evidence type="ECO:0000256" key="1">
    <source>
        <dbReference type="SAM" id="SignalP"/>
    </source>
</evidence>
<dbReference type="AlphaFoldDB" id="A0A3Q7NQY9"/>
<dbReference type="GeneID" id="112821083"/>
<dbReference type="RefSeq" id="XP_025724065.1">
    <property type="nucleotide sequence ID" value="XM_025868280.1"/>
</dbReference>
<dbReference type="PANTHER" id="PTHR15541">
    <property type="entry name" value="GRANULYSIN RELATED"/>
    <property type="match status" value="1"/>
</dbReference>
<dbReference type="GO" id="GO:0061844">
    <property type="term" value="P:antimicrobial humoral immune response mediated by antimicrobial peptide"/>
    <property type="evidence" value="ECO:0007669"/>
    <property type="project" value="TreeGrafter"/>
</dbReference>
<dbReference type="GO" id="GO:0042742">
    <property type="term" value="P:defense response to bacterium"/>
    <property type="evidence" value="ECO:0007669"/>
    <property type="project" value="InterPro"/>
</dbReference>
<accession>A0A3Q7NQY9</accession>
<dbReference type="GO" id="GO:0044194">
    <property type="term" value="C:cytolytic granule"/>
    <property type="evidence" value="ECO:0007669"/>
    <property type="project" value="TreeGrafter"/>
</dbReference>
<name>A0A3Q7NQY9_CALUR</name>
<evidence type="ECO:0000313" key="2">
    <source>
        <dbReference type="Proteomes" id="UP000286641"/>
    </source>
</evidence>
<dbReference type="GO" id="GO:0031640">
    <property type="term" value="P:killing of cells of another organism"/>
    <property type="evidence" value="ECO:0007669"/>
    <property type="project" value="TreeGrafter"/>
</dbReference>
<feature type="signal peptide" evidence="1">
    <location>
        <begin position="1"/>
        <end position="20"/>
    </location>
</feature>
<sequence>MTSWALLLLASALLATPGLTFSGLSPEDHDLSMADMYEEEQFFEILAEEATKGDQMIFTCKSCKFIIKSLRKILGHNITRGILNDKSPQEICVKIRMCRPEIGLGASGALPHPGKKHGLFSNLRRILPF</sequence>
<reference key="1">
    <citation type="submission" date="2019-01" db="UniProtKB">
        <authorList>
            <consortium name="RefSeq"/>
        </authorList>
    </citation>
    <scope>IDENTIFICATION</scope>
</reference>
<organism evidence="2 3">
    <name type="scientific">Callorhinus ursinus</name>
    <name type="common">Northern fur seal</name>
    <dbReference type="NCBI Taxonomy" id="34884"/>
    <lineage>
        <taxon>Eukaryota</taxon>
        <taxon>Metazoa</taxon>
        <taxon>Chordata</taxon>
        <taxon>Craniata</taxon>
        <taxon>Vertebrata</taxon>
        <taxon>Euteleostomi</taxon>
        <taxon>Mammalia</taxon>
        <taxon>Eutheria</taxon>
        <taxon>Laurasiatheria</taxon>
        <taxon>Carnivora</taxon>
        <taxon>Caniformia</taxon>
        <taxon>Pinnipedia</taxon>
        <taxon>Otariidae</taxon>
        <taxon>Callorhinus</taxon>
    </lineage>
</organism>
<dbReference type="CTD" id="10578"/>
<keyword evidence="1" id="KW-0732">Signal</keyword>
<gene>
    <name evidence="3" type="primary">GNLY</name>
</gene>
<keyword evidence="2" id="KW-1185">Reference proteome</keyword>
<proteinExistence type="predicted"/>
<dbReference type="PANTHER" id="PTHR15541:SF2">
    <property type="entry name" value="GRANULYSIN"/>
    <property type="match status" value="1"/>
</dbReference>
<protein>
    <submittedName>
        <fullName evidence="3">Granulysin isoform X2</fullName>
    </submittedName>
</protein>
<dbReference type="InterPro" id="IPR038847">
    <property type="entry name" value="Granulysin-like"/>
</dbReference>